<sequence length="237" mass="26730">MKFKKRFAIIASLLLLFIFAGCQNQNSAPKTLRLAETINSSDERIWYVCYTEENKDLKPDTEVGGVLVTKDAKITAYITAASHKTLKDFNSKKSNDEQISYAKKLSKKGSIGKDKKKSVITKDSKVNLYMDMTGEKVAGEGINEITAPDYFMTRIVNKTKIGDFNYAGLKDPRINSGTGQASYYLVTRLDNDKQKFEFDKPDEKNTKKVYMKSYPKKKSTSNKSSKSESKKDSRSGK</sequence>
<gene>
    <name evidence="3" type="ORF">XA3_08020</name>
</gene>
<accession>A0AAU9D7K5</accession>
<keyword evidence="4" id="KW-1185">Reference proteome</keyword>
<feature type="compositionally biased region" description="Basic and acidic residues" evidence="1">
    <location>
        <begin position="196"/>
        <end position="206"/>
    </location>
</feature>
<dbReference type="PROSITE" id="PS51257">
    <property type="entry name" value="PROKAR_LIPOPROTEIN"/>
    <property type="match status" value="1"/>
</dbReference>
<feature type="compositionally biased region" description="Basic and acidic residues" evidence="1">
    <location>
        <begin position="225"/>
        <end position="237"/>
    </location>
</feature>
<dbReference type="RefSeq" id="WP_317636269.1">
    <property type="nucleotide sequence ID" value="NZ_AP026802.1"/>
</dbReference>
<name>A0AAU9D7K5_9LACO</name>
<protein>
    <recommendedName>
        <fullName evidence="5">Lipoprotein</fullName>
    </recommendedName>
</protein>
<proteinExistence type="predicted"/>
<evidence type="ECO:0008006" key="5">
    <source>
        <dbReference type="Google" id="ProtNLM"/>
    </source>
</evidence>
<evidence type="ECO:0000313" key="3">
    <source>
        <dbReference type="EMBL" id="BDR58361.1"/>
    </source>
</evidence>
<dbReference type="EMBL" id="AP026802">
    <property type="protein sequence ID" value="BDR58361.1"/>
    <property type="molecule type" value="Genomic_DNA"/>
</dbReference>
<feature type="chain" id="PRO_5043437428" description="Lipoprotein" evidence="2">
    <location>
        <begin position="28"/>
        <end position="237"/>
    </location>
</feature>
<feature type="compositionally biased region" description="Basic residues" evidence="1">
    <location>
        <begin position="207"/>
        <end position="220"/>
    </location>
</feature>
<dbReference type="KEGG" id="xap:XA3_08020"/>
<feature type="region of interest" description="Disordered" evidence="1">
    <location>
        <begin position="196"/>
        <end position="237"/>
    </location>
</feature>
<reference evidence="3 4" key="1">
    <citation type="journal article" date="2023" name="Microbiol. Spectr.">
        <title>Symbiosis of Carpenter Bees with Uncharacterized Lactic Acid Bacteria Showing NAD Auxotrophy.</title>
        <authorList>
            <person name="Kawasaki S."/>
            <person name="Ozawa K."/>
            <person name="Mori T."/>
            <person name="Yamamoto A."/>
            <person name="Ito M."/>
            <person name="Ohkuma M."/>
            <person name="Sakamoto M."/>
            <person name="Matsutani M."/>
        </authorList>
    </citation>
    <scope>NUCLEOTIDE SEQUENCE [LARGE SCALE GENOMIC DNA]</scope>
    <source>
        <strain evidence="3 4">XA3</strain>
    </source>
</reference>
<feature type="signal peptide" evidence="2">
    <location>
        <begin position="1"/>
        <end position="27"/>
    </location>
</feature>
<dbReference type="Proteomes" id="UP001321861">
    <property type="component" value="Chromosome"/>
</dbReference>
<keyword evidence="2" id="KW-0732">Signal</keyword>
<evidence type="ECO:0000256" key="1">
    <source>
        <dbReference type="SAM" id="MobiDB-lite"/>
    </source>
</evidence>
<evidence type="ECO:0000313" key="4">
    <source>
        <dbReference type="Proteomes" id="UP001321861"/>
    </source>
</evidence>
<dbReference type="AlphaFoldDB" id="A0AAU9D7K5"/>
<evidence type="ECO:0000256" key="2">
    <source>
        <dbReference type="SAM" id="SignalP"/>
    </source>
</evidence>
<organism evidence="3 4">
    <name type="scientific">Xylocopilactobacillus apicola</name>
    <dbReference type="NCBI Taxonomy" id="2932184"/>
    <lineage>
        <taxon>Bacteria</taxon>
        <taxon>Bacillati</taxon>
        <taxon>Bacillota</taxon>
        <taxon>Bacilli</taxon>
        <taxon>Lactobacillales</taxon>
        <taxon>Lactobacillaceae</taxon>
        <taxon>Xylocopilactobacillus</taxon>
    </lineage>
</organism>